<feature type="compositionally biased region" description="Polar residues" evidence="1">
    <location>
        <begin position="1975"/>
        <end position="1986"/>
    </location>
</feature>
<feature type="compositionally biased region" description="Basic and acidic residues" evidence="1">
    <location>
        <begin position="1"/>
        <end position="10"/>
    </location>
</feature>
<evidence type="ECO:0000256" key="1">
    <source>
        <dbReference type="SAM" id="MobiDB-lite"/>
    </source>
</evidence>
<evidence type="ECO:0000313" key="3">
    <source>
        <dbReference type="Proteomes" id="UP000762676"/>
    </source>
</evidence>
<feature type="compositionally biased region" description="Basic residues" evidence="1">
    <location>
        <begin position="911"/>
        <end position="921"/>
    </location>
</feature>
<evidence type="ECO:0000313" key="2">
    <source>
        <dbReference type="EMBL" id="GFR72555.1"/>
    </source>
</evidence>
<feature type="compositionally biased region" description="Basic residues" evidence="1">
    <location>
        <begin position="2295"/>
        <end position="2306"/>
    </location>
</feature>
<feature type="compositionally biased region" description="Polar residues" evidence="1">
    <location>
        <begin position="869"/>
        <end position="881"/>
    </location>
</feature>
<feature type="compositionally biased region" description="Basic and acidic residues" evidence="1">
    <location>
        <begin position="1927"/>
        <end position="1938"/>
    </location>
</feature>
<feature type="compositionally biased region" description="Polar residues" evidence="1">
    <location>
        <begin position="39"/>
        <end position="48"/>
    </location>
</feature>
<feature type="compositionally biased region" description="Polar residues" evidence="1">
    <location>
        <begin position="730"/>
        <end position="755"/>
    </location>
</feature>
<feature type="compositionally biased region" description="Polar residues" evidence="1">
    <location>
        <begin position="1914"/>
        <end position="1924"/>
    </location>
</feature>
<feature type="compositionally biased region" description="Pro residues" evidence="1">
    <location>
        <begin position="1635"/>
        <end position="1691"/>
    </location>
</feature>
<feature type="compositionally biased region" description="Basic and acidic residues" evidence="1">
    <location>
        <begin position="2242"/>
        <end position="2255"/>
    </location>
</feature>
<feature type="compositionally biased region" description="Basic and acidic residues" evidence="1">
    <location>
        <begin position="51"/>
        <end position="60"/>
    </location>
</feature>
<feature type="compositionally biased region" description="Acidic residues" evidence="1">
    <location>
        <begin position="1211"/>
        <end position="1221"/>
    </location>
</feature>
<name>A0AAV4FI57_9GAST</name>
<keyword evidence="2" id="KW-0396">Initiation factor</keyword>
<feature type="compositionally biased region" description="Basic and acidic residues" evidence="1">
    <location>
        <begin position="2143"/>
        <end position="2158"/>
    </location>
</feature>
<feature type="compositionally biased region" description="Basic and acidic residues" evidence="1">
    <location>
        <begin position="1752"/>
        <end position="1779"/>
    </location>
</feature>
<feature type="compositionally biased region" description="Basic and acidic residues" evidence="1">
    <location>
        <begin position="1183"/>
        <end position="1197"/>
    </location>
</feature>
<feature type="compositionally biased region" description="Polar residues" evidence="1">
    <location>
        <begin position="249"/>
        <end position="268"/>
    </location>
</feature>
<gene>
    <name evidence="2" type="ORF">ElyMa_002115200</name>
</gene>
<feature type="compositionally biased region" description="Low complexity" evidence="1">
    <location>
        <begin position="1709"/>
        <end position="1719"/>
    </location>
</feature>
<accession>A0AAV4FI57</accession>
<feature type="compositionally biased region" description="Basic and acidic residues" evidence="1">
    <location>
        <begin position="600"/>
        <end position="611"/>
    </location>
</feature>
<keyword evidence="3" id="KW-1185">Reference proteome</keyword>
<feature type="region of interest" description="Disordered" evidence="1">
    <location>
        <begin position="2988"/>
        <end position="3058"/>
    </location>
</feature>
<organism evidence="2 3">
    <name type="scientific">Elysia marginata</name>
    <dbReference type="NCBI Taxonomy" id="1093978"/>
    <lineage>
        <taxon>Eukaryota</taxon>
        <taxon>Metazoa</taxon>
        <taxon>Spiralia</taxon>
        <taxon>Lophotrochozoa</taxon>
        <taxon>Mollusca</taxon>
        <taxon>Gastropoda</taxon>
        <taxon>Heterobranchia</taxon>
        <taxon>Euthyneura</taxon>
        <taxon>Panpulmonata</taxon>
        <taxon>Sacoglossa</taxon>
        <taxon>Placobranchoidea</taxon>
        <taxon>Plakobranchidae</taxon>
        <taxon>Elysia</taxon>
    </lineage>
</organism>
<feature type="compositionally biased region" description="Polar residues" evidence="1">
    <location>
        <begin position="1838"/>
        <end position="1852"/>
    </location>
</feature>
<feature type="region of interest" description="Disordered" evidence="1">
    <location>
        <begin position="696"/>
        <end position="857"/>
    </location>
</feature>
<protein>
    <submittedName>
        <fullName evidence="2">Translation initiation factor IF-2</fullName>
    </submittedName>
</protein>
<feature type="region of interest" description="Disordered" evidence="1">
    <location>
        <begin position="544"/>
        <end position="649"/>
    </location>
</feature>
<sequence>DHSQSHKEVPVQENNLDPDVNKTLETDEASRPMEVHIETQPQDTSYVQLNAEDHDTERPAIKTSSDQKLVWRSRSKSADRGRFHRSPSLGKPHARAKTAASATSGSVAPSFHRSPSLGKPHARAKTAASATSGSVAPSNTEVSEDKAATAYSNLQASVTNRPPKAPSSINTASRAKVNKSGNQYLGCLLKATLLCVCLCVRTEPKSRCQSSGVEDPSKETSMSSAKQTPVPKPRSIAAAPAVKPRQILKDQQVTSSSQLISQEPQSPSAVKIPSFSTIPDIAESGGHLTRLATIDKTQGQNCASPEKNVKPKCERRSRVTRAWILGQQLTSNSSGSKQIYVSAGSIEPCGSELLQDQDLSQKFYSEPYQNVISSLVENDKSRSGLSKARKRNEEMSHFKEKVDTFDPIRRRFSGAVFIDSKTGSTSREQSRCRKLCDSRQCCSISCQEYSPSGDCKSPTSLGSKHKSIEKEFETNVAETSYPKPFTPKLPLEFSKSHRVSLCKQQDGNVLYTTQEKSSGDSIQRPPVYKLGCVAALSPKGILHDQGVKHAPENQNSFTEKKMERSKNTVSKPCMPDASPSSKQCSLSKRRSQRLRFKHQLSREDGDGDRLTKSKLFLPGTSRRNRERGKSPSSSTEATLHGFKTVDNFGTPSKLIISEQVGRANKTSNKSGEESVQRTTDIIQSLDGTSLNERAENLSAGLPSSPSPDNEKQITSEGRVSRMSDGEDESGTTADMQSLITDENDGYSYTQSQRSGSNDDKNEPSTSRNVMEVSMESNENDLYWPDREGDQEPQHRLSHTEKIYDQHGNDELSSYASAYDSIPKSSQQHRTSKQNDRSSISEYEARQRRTKGSSGYVSKNVCENQSSFYEESVDSGSGNSFKPSREYRDNQSARKRSPKRSEKKSSKVTNDRHRRSDKRKKSSLSDEDDEVNSERKGKSLTRAHSINKKLQASVGPDTARRARSYGGARQRRTILQKVIDSTHEVLTFIGRSLKPFDLMARPQICDGSFEHDTAQPISVSSENSKSQASGSALRKRSTLAPEADGNAEPKSKTQEEADRCARRHGWLSMNSLYPGRDPLCDEDYEMIILPTLDMARECCYREEKTGKGLEDRSPARYSSPARFGENSPQICIDIPCAFSAINTSLMMQSAINRYRCYENPCQMYKQNQDTVNGDRIHLSSKPASEVEKVASDKSLAEREDSDSSSGDRPNEETSELSQEEESTPYQPRSWHSEKKEPSPDRHYFKKETLDIVRNKKLAAYKTLAGKKANLQNNALGTSSSPWRFSKCELNSAGDLNPPEARELNHTTITTANSTVLSAPGCLENLPCLVGHTPQPCQSASVERCELNKTCTPQIETGEKSCIGAGINASFQGKEFDVYLKYSDVQNFQHCTQLTGGSTEVNCLVSPNFVSNDTDLVNFDSTSCDNSVKQRREELLSGWVDFVVQAFEPRESRSTTRTCRWVGRSVEFSPSVTKSRDTNKTRSRSVDTQLYHNISQNQSCSPDHVTDQSFVDCWNSRDQYQHGSDRKPTAFGLNFVDHHVESKTFDHEQNRPHSANDIETLSKDEFIIHHNMSMNKNEPAPAPQRRSVAAGVPQPPGSRPQHPPGQRPEPPAGSRPQPSQGQRPEPPAGSRSQHPPGQRPEPPAGSKPQHPPGQRPEPPAGSRPQHPPGQRPEPPAGSRPQHPPGQRPEPPAGSRPQPSAGPSEPPGPGERGMPQGPQTGPAKPPSGPPSSGAGLSPGLPNAPKEDTEPSTSFHDAHSYSEAEKEKTPRDLMSEKSMKSGLEDNTDNEEFKEAQRHPKPNLSEIPQKPDKFSEAAGSQKSHHRQGPPDAMGAHAAGRSQHPPSRSADQPNSSPGIKSYKADQLEFDPDDQRSPNLVIPLSRTSSGNRIKAKEESQPEGTDEDVSKGSKSKAKSGIETETSTKSVSYADQDDKCGKIKYGKESGFSSNSQQDESECKKACSDDRSGSRSCSVGRDKNQMPTRTRVNTGTRPCRETISKQSPCTSSEHEACGNSEREQCSRKQTYQTRCKRQAFGAQRNRCVVSDPRITRRCYCGTCQPQKSCGQTRGNQRRSDRELSNDKCFWECRSRVSSATPSPGKDHTTRRQHNFTEPGYPEIETTRQSHTDACQDDACPAPRSRCRSTSQTRAREFFQSHPDWRLPEDTEIDFETDTPRRSRSGCVRNSPFERDCFRPSPSPRGRNRLDMSDDSVYSDSPTQGRRTSSSPRSPASSRGRRFYESSPALCLKSERDSDLSPHPRDSGQSAMRRIRPGRESRATRDYQPSPASCVSRQRAAFNKTSRQKTASKRQRRASLQPCFSSSAPHARWGRRSRAQVAAAAGAAGGTQPVAFVDQFCYDDTGYVGAAGSQGFAGIYPDVSSRRACVRKISFLGLRGGHVIDVRLEMWTVAAAVAVAAAEAVVVAVVVVVVVVVVHSSSSSSSSSSIAAPPLKKRGEDMAKEVEEKPTPPGVLIFQIAARYATFGGIRVAGGVRVIMDAPEKMGYVQIVSPLGQPFITHHVNTMGFLHSSSAAGVAWSAIIWEPADEEANNNKKARKKQDTNNDGRVDSAQVIFCEPYQAHRFRAVLETIKAAFSGGDGALVTPNVPPIPPANNPFSPCNPCNPCPDPCTPSPYANPCAPDPCTAGMATDPCNPCALPFPPPHPEVYGGNGVTSCCAPPVCGQPCASHPCTSGVCPPPFCSQFCGSTMCAPPCMTPCPIPLPASCPGQCPPPNLCPDDCDPYAYTNAYGKTLFCQIGCLVKLGKDEVWLEMYRGCVMVIQEPHCMGFSLVIVNEKQVVLAVQKLSRKTDFKMSPHTQYGFLYTAVTTTEKGSLHENFLVSFQCKAHADQFRQVVTACKRIMAMSSGNLSNSNTCPTGTLRSCGDDAGEEDEADVRAKLWPNCRPDAPSGVYRGGAEPCEGGRDFGRSEDCGGYPPCRCEADYGRDYDGGGRPGGRSGYRYDAEDPGRVRGESRGYAWSPSKDKEYRYVGPRGFRHGYGRDDGHMGVVPNSRLGNVLRTPGVERPEAGAGGRGGGGPPASQLRESSGIESEAETQAAESATEVAVAQ</sequence>
<feature type="compositionally biased region" description="Pro residues" evidence="1">
    <location>
        <begin position="1591"/>
        <end position="1611"/>
    </location>
</feature>
<feature type="compositionally biased region" description="Basic residues" evidence="1">
    <location>
        <begin position="937"/>
        <end position="946"/>
    </location>
</feature>
<feature type="compositionally biased region" description="Polar residues" evidence="1">
    <location>
        <begin position="128"/>
        <end position="141"/>
    </location>
</feature>
<proteinExistence type="predicted"/>
<feature type="compositionally biased region" description="Basic and acidic residues" evidence="1">
    <location>
        <begin position="2950"/>
        <end position="2964"/>
    </location>
</feature>
<dbReference type="GO" id="GO:0003743">
    <property type="term" value="F:translation initiation factor activity"/>
    <property type="evidence" value="ECO:0007669"/>
    <property type="project" value="UniProtKB-KW"/>
</dbReference>
<dbReference type="EMBL" id="BMAT01004393">
    <property type="protein sequence ID" value="GFR72555.1"/>
    <property type="molecule type" value="Genomic_DNA"/>
</dbReference>
<feature type="compositionally biased region" description="Basic and acidic residues" evidence="1">
    <location>
        <begin position="19"/>
        <end position="37"/>
    </location>
</feature>
<feature type="region of interest" description="Disordered" evidence="1">
    <location>
        <begin position="1572"/>
        <end position="1989"/>
    </location>
</feature>
<feature type="region of interest" description="Disordered" evidence="1">
    <location>
        <begin position="207"/>
        <end position="272"/>
    </location>
</feature>
<feature type="non-terminal residue" evidence="2">
    <location>
        <position position="1"/>
    </location>
</feature>
<feature type="compositionally biased region" description="Low complexity" evidence="1">
    <location>
        <begin position="3044"/>
        <end position="3058"/>
    </location>
</feature>
<feature type="region of interest" description="Disordered" evidence="1">
    <location>
        <begin position="1173"/>
        <end position="1246"/>
    </location>
</feature>
<feature type="compositionally biased region" description="Basic and acidic residues" evidence="1">
    <location>
        <begin position="898"/>
        <end position="910"/>
    </location>
</feature>
<feature type="region of interest" description="Disordered" evidence="1">
    <location>
        <begin position="1"/>
        <end position="175"/>
    </location>
</feature>
<feature type="region of interest" description="Disordered" evidence="1">
    <location>
        <begin position="869"/>
        <end position="967"/>
    </location>
</feature>
<feature type="compositionally biased region" description="Basic and acidic residues" evidence="1">
    <location>
        <begin position="783"/>
        <end position="809"/>
    </location>
</feature>
<feature type="compositionally biased region" description="Basic and acidic residues" evidence="1">
    <location>
        <begin position="1951"/>
        <end position="1963"/>
    </location>
</feature>
<feature type="compositionally biased region" description="Polar residues" evidence="1">
    <location>
        <begin position="150"/>
        <end position="160"/>
    </location>
</feature>
<feature type="compositionally biased region" description="Low complexity" evidence="1">
    <location>
        <begin position="1727"/>
        <end position="1737"/>
    </location>
</feature>
<feature type="compositionally biased region" description="Basic and acidic residues" evidence="1">
    <location>
        <begin position="882"/>
        <end position="891"/>
    </location>
</feature>
<feature type="compositionally biased region" description="Basic and acidic residues" evidence="1">
    <location>
        <begin position="1046"/>
        <end position="1057"/>
    </location>
</feature>
<feature type="region of interest" description="Disordered" evidence="1">
    <location>
        <begin position="1014"/>
        <end position="1057"/>
    </location>
</feature>
<dbReference type="Proteomes" id="UP000762676">
    <property type="component" value="Unassembled WGS sequence"/>
</dbReference>
<reference evidence="2 3" key="1">
    <citation type="journal article" date="2021" name="Elife">
        <title>Chloroplast acquisition without the gene transfer in kleptoplastic sea slugs, Plakobranchus ocellatus.</title>
        <authorList>
            <person name="Maeda T."/>
            <person name="Takahashi S."/>
            <person name="Yoshida T."/>
            <person name="Shimamura S."/>
            <person name="Takaki Y."/>
            <person name="Nagai Y."/>
            <person name="Toyoda A."/>
            <person name="Suzuki Y."/>
            <person name="Arimoto A."/>
            <person name="Ishii H."/>
            <person name="Satoh N."/>
            <person name="Nishiyama T."/>
            <person name="Hasebe M."/>
            <person name="Maruyama T."/>
            <person name="Minagawa J."/>
            <person name="Obokata J."/>
            <person name="Shigenobu S."/>
        </authorList>
    </citation>
    <scope>NUCLEOTIDE SEQUENCE [LARGE SCALE GENOMIC DNA]</scope>
</reference>
<feature type="compositionally biased region" description="Polar residues" evidence="1">
    <location>
        <begin position="1014"/>
        <end position="1029"/>
    </location>
</feature>
<feature type="compositionally biased region" description="Basic and acidic residues" evidence="1">
    <location>
        <begin position="708"/>
        <end position="724"/>
    </location>
</feature>
<feature type="region of interest" description="Disordered" evidence="1">
    <location>
        <begin position="2940"/>
        <end position="2970"/>
    </location>
</feature>
<feature type="compositionally biased region" description="Basic and acidic residues" evidence="1">
    <location>
        <begin position="1229"/>
        <end position="1246"/>
    </location>
</feature>
<comment type="caution">
    <text evidence="2">The sequence shown here is derived from an EMBL/GenBank/DDBJ whole genome shotgun (WGS) entry which is preliminary data.</text>
</comment>
<feature type="compositionally biased region" description="Basic residues" evidence="1">
    <location>
        <begin position="587"/>
        <end position="599"/>
    </location>
</feature>
<feature type="compositionally biased region" description="Low complexity" evidence="1">
    <location>
        <begin position="2210"/>
        <end position="2227"/>
    </location>
</feature>
<feature type="region of interest" description="Disordered" evidence="1">
    <location>
        <begin position="659"/>
        <end position="678"/>
    </location>
</feature>
<feature type="compositionally biased region" description="Gly residues" evidence="1">
    <location>
        <begin position="3019"/>
        <end position="3028"/>
    </location>
</feature>
<feature type="region of interest" description="Disordered" evidence="1">
    <location>
        <begin position="2086"/>
        <end position="2321"/>
    </location>
</feature>
<keyword evidence="2" id="KW-0648">Protein biosynthesis</keyword>